<evidence type="ECO:0008006" key="3">
    <source>
        <dbReference type="Google" id="ProtNLM"/>
    </source>
</evidence>
<dbReference type="EMBL" id="JAVUPU010000007">
    <property type="protein sequence ID" value="MDT9600044.1"/>
    <property type="molecule type" value="Genomic_DNA"/>
</dbReference>
<dbReference type="Proteomes" id="UP001259572">
    <property type="component" value="Unassembled WGS sequence"/>
</dbReference>
<name>A0ABU3Q9F8_9SPHN</name>
<comment type="caution">
    <text evidence="1">The sequence shown here is derived from an EMBL/GenBank/DDBJ whole genome shotgun (WGS) entry which is preliminary data.</text>
</comment>
<accession>A0ABU3Q9F8</accession>
<protein>
    <recommendedName>
        <fullName evidence="3">Lipoprotein</fullName>
    </recommendedName>
</protein>
<reference evidence="1 2" key="1">
    <citation type="submission" date="2023-05" db="EMBL/GenBank/DDBJ databases">
        <authorList>
            <person name="Guo Y."/>
        </authorList>
    </citation>
    <scope>NUCLEOTIDE SEQUENCE [LARGE SCALE GENOMIC DNA]</scope>
    <source>
        <strain evidence="1 2">GR2756</strain>
    </source>
</reference>
<sequence>MRLTALFIALSLLAACGEGDGVAGSDALSRHVKNNRVGSDADQWIEMMNMTGEWERVGLIFGYYGDNDECKKAIAGLKLENTAREYRCISAN</sequence>
<keyword evidence="2" id="KW-1185">Reference proteome</keyword>
<evidence type="ECO:0000313" key="1">
    <source>
        <dbReference type="EMBL" id="MDT9600044.1"/>
    </source>
</evidence>
<gene>
    <name evidence="1" type="ORF">RQX22_13875</name>
</gene>
<dbReference type="PROSITE" id="PS51257">
    <property type="entry name" value="PROKAR_LIPOPROTEIN"/>
    <property type="match status" value="1"/>
</dbReference>
<proteinExistence type="predicted"/>
<dbReference type="RefSeq" id="WP_315727145.1">
    <property type="nucleotide sequence ID" value="NZ_JAVUPU010000007.1"/>
</dbReference>
<evidence type="ECO:0000313" key="2">
    <source>
        <dbReference type="Proteomes" id="UP001259572"/>
    </source>
</evidence>
<organism evidence="1 2">
    <name type="scientific">Sphingosinicella rhizophila</name>
    <dbReference type="NCBI Taxonomy" id="3050082"/>
    <lineage>
        <taxon>Bacteria</taxon>
        <taxon>Pseudomonadati</taxon>
        <taxon>Pseudomonadota</taxon>
        <taxon>Alphaproteobacteria</taxon>
        <taxon>Sphingomonadales</taxon>
        <taxon>Sphingosinicellaceae</taxon>
        <taxon>Sphingosinicella</taxon>
    </lineage>
</organism>